<dbReference type="Pfam" id="PF14223">
    <property type="entry name" value="Retrotran_gag_2"/>
    <property type="match status" value="1"/>
</dbReference>
<dbReference type="GO" id="GO:0008270">
    <property type="term" value="F:zinc ion binding"/>
    <property type="evidence" value="ECO:0007669"/>
    <property type="project" value="InterPro"/>
</dbReference>
<comment type="caution">
    <text evidence="1">The sequence shown here is derived from an EMBL/GenBank/DDBJ whole genome shotgun (WGS) entry which is preliminary data.</text>
</comment>
<dbReference type="SUPFAM" id="SSF57756">
    <property type="entry name" value="Retrovirus zinc finger-like domains"/>
    <property type="match status" value="1"/>
</dbReference>
<organism evidence="1 2">
    <name type="scientific">Saponaria officinalis</name>
    <name type="common">Common soapwort</name>
    <name type="synonym">Lychnis saponaria</name>
    <dbReference type="NCBI Taxonomy" id="3572"/>
    <lineage>
        <taxon>Eukaryota</taxon>
        <taxon>Viridiplantae</taxon>
        <taxon>Streptophyta</taxon>
        <taxon>Embryophyta</taxon>
        <taxon>Tracheophyta</taxon>
        <taxon>Spermatophyta</taxon>
        <taxon>Magnoliopsida</taxon>
        <taxon>eudicotyledons</taxon>
        <taxon>Gunneridae</taxon>
        <taxon>Pentapetalae</taxon>
        <taxon>Caryophyllales</taxon>
        <taxon>Caryophyllaceae</taxon>
        <taxon>Caryophylleae</taxon>
        <taxon>Saponaria</taxon>
    </lineage>
</organism>
<reference evidence="1" key="1">
    <citation type="submission" date="2024-03" db="EMBL/GenBank/DDBJ databases">
        <title>WGS assembly of Saponaria officinalis var. Norfolk2.</title>
        <authorList>
            <person name="Jenkins J."/>
            <person name="Shu S."/>
            <person name="Grimwood J."/>
            <person name="Barry K."/>
            <person name="Goodstein D."/>
            <person name="Schmutz J."/>
            <person name="Leebens-Mack J."/>
            <person name="Osbourn A."/>
        </authorList>
    </citation>
    <scope>NUCLEOTIDE SEQUENCE [LARGE SCALE GENOMIC DNA]</scope>
    <source>
        <strain evidence="1">JIC</strain>
    </source>
</reference>
<accession>A0AAW1KQF9</accession>
<proteinExistence type="predicted"/>
<protein>
    <submittedName>
        <fullName evidence="1">Uncharacterized protein</fullName>
    </submittedName>
</protein>
<sequence length="522" mass="58022">MLIALSAKNKLGFVDGTVEKPAAKSTTSKAWQRCNDLVFSWILNSVSDEIGNSILYCETTKKALDELEERFGQTNGAQLYGIHKKLNDSAQGNDNISVCVFACVCGAAEKQKKFQQDQRVVQFLMCLNDSYSVIRGAILMQNPLPSLGVVYNNLLQEERQREIQSSNNQNNSQFRGNEVKCNYCKRPGHTIDKCRKLHKEDASFDAGSINSALCSQFKKFLKQQQQQHGMSDPDTSASANFVNVDANFAGNSSQPNVFNFSNSTWIVDSGATDHMCSCLDLFSDIQTLPKLAKQLHKGSSIWRSRSFLVNPSRISMSFNKDLALLPFLSDPILLSLSILPLHGMLARQHRLPFNDSYIQTTKAFDLIHIDLWGSYPIQTYNGYKYFTRTTWTHFLSCKSNAFDFIQNFIALVQTQFQKKIKAIRSNNALKLGSSNATRNFLNKNVLGHMSHKAGGVRTLAGGGVSATTSAVVVERGGPTSPEHTAPLVIAADNLVVDLVLIYWSVGLRSLNRLLPRGELVLQ</sequence>
<gene>
    <name evidence="1" type="ORF">RND81_05G019400</name>
</gene>
<dbReference type="PANTHER" id="PTHR37610">
    <property type="entry name" value="CCHC-TYPE DOMAIN-CONTAINING PROTEIN"/>
    <property type="match status" value="1"/>
</dbReference>
<dbReference type="EMBL" id="JBDFQZ010000005">
    <property type="protein sequence ID" value="KAK9723707.1"/>
    <property type="molecule type" value="Genomic_DNA"/>
</dbReference>
<evidence type="ECO:0000313" key="2">
    <source>
        <dbReference type="Proteomes" id="UP001443914"/>
    </source>
</evidence>
<keyword evidence="2" id="KW-1185">Reference proteome</keyword>
<dbReference type="Proteomes" id="UP001443914">
    <property type="component" value="Unassembled WGS sequence"/>
</dbReference>
<name>A0AAW1KQF9_SAPOF</name>
<dbReference type="GO" id="GO:0003676">
    <property type="term" value="F:nucleic acid binding"/>
    <property type="evidence" value="ECO:0007669"/>
    <property type="project" value="InterPro"/>
</dbReference>
<dbReference type="AlphaFoldDB" id="A0AAW1KQF9"/>
<evidence type="ECO:0000313" key="1">
    <source>
        <dbReference type="EMBL" id="KAK9723707.1"/>
    </source>
</evidence>
<dbReference type="PANTHER" id="PTHR37610:SF6">
    <property type="entry name" value="GAG-POLYPEPTIDE OF LTR COPIA-TYPE-RELATED"/>
    <property type="match status" value="1"/>
</dbReference>
<dbReference type="InterPro" id="IPR036875">
    <property type="entry name" value="Znf_CCHC_sf"/>
</dbReference>